<sequence>MAIATSSDRASNQVRWLQVWGLASVQGAMSLTWIAYGIYLPQFIEQVFSYSASQAQQLTALILVIESAIAVIVEPLFGGLSDRWQRWYSSRMPFIVAAAIASTALFIGLPCAVIFGGANEITRIILIGLALLWALVMATFRSPVMCLLGIFAGATKLPQAGSVLTLVGGFVGSIKPLATKFILGLGAPATFTIASIVLLASVAGLRSAMIYIPKNLNPELEKNEPLPIRECLLNLAIVMFVGAAIGLGIRLLMGDVLPRAIKADLTSFTGFSFEVLMGSALIAQGLLALMTGSISKLIDNKRLMIVSLGGIAAGLGLLSLGYGAIAAIISILFMLTCLSAVNNGMIAFALTMVPKSLGGLTVGTFFGGLSGAIAIFGYLVPKPADMLSMTNAIVLTAISFLIAGVGIALGERITGKIVAD</sequence>
<dbReference type="AlphaFoldDB" id="A0A2W4VXT2"/>
<feature type="transmembrane region" description="Helical" evidence="1">
    <location>
        <begin position="92"/>
        <end position="118"/>
    </location>
</feature>
<accession>A0A2W4VXT2</accession>
<reference evidence="2 3" key="1">
    <citation type="submission" date="2018-04" db="EMBL/GenBank/DDBJ databases">
        <authorList>
            <person name="Go L.Y."/>
            <person name="Mitchell J.A."/>
        </authorList>
    </citation>
    <scope>NUCLEOTIDE SEQUENCE [LARGE SCALE GENOMIC DNA]</scope>
    <source>
        <strain evidence="2">ULC066bin1</strain>
    </source>
</reference>
<evidence type="ECO:0000256" key="1">
    <source>
        <dbReference type="SAM" id="Phobius"/>
    </source>
</evidence>
<keyword evidence="1" id="KW-0472">Membrane</keyword>
<reference evidence="2 3" key="2">
    <citation type="submission" date="2018-06" db="EMBL/GenBank/DDBJ databases">
        <title>Metagenomic assembly of (sub)arctic Cyanobacteria and their associated microbiome from non-axenic cultures.</title>
        <authorList>
            <person name="Baurain D."/>
        </authorList>
    </citation>
    <scope>NUCLEOTIDE SEQUENCE [LARGE SCALE GENOMIC DNA]</scope>
    <source>
        <strain evidence="2">ULC066bin1</strain>
    </source>
</reference>
<feature type="transmembrane region" description="Helical" evidence="1">
    <location>
        <begin position="232"/>
        <end position="253"/>
    </location>
</feature>
<feature type="transmembrane region" description="Helical" evidence="1">
    <location>
        <begin position="189"/>
        <end position="212"/>
    </location>
</feature>
<dbReference type="InterPro" id="IPR036259">
    <property type="entry name" value="MFS_trans_sf"/>
</dbReference>
<gene>
    <name evidence="2" type="ORF">DCF19_18440</name>
</gene>
<dbReference type="SUPFAM" id="SSF103473">
    <property type="entry name" value="MFS general substrate transporter"/>
    <property type="match status" value="1"/>
</dbReference>
<protein>
    <submittedName>
        <fullName evidence="2">MFS transporter</fullName>
    </submittedName>
</protein>
<evidence type="ECO:0000313" key="2">
    <source>
        <dbReference type="EMBL" id="PZO37663.1"/>
    </source>
</evidence>
<dbReference type="PANTHER" id="PTHR23528:SF1">
    <property type="entry name" value="MAJOR FACILITATOR SUPERFAMILY (MFS) PROFILE DOMAIN-CONTAINING PROTEIN"/>
    <property type="match status" value="1"/>
</dbReference>
<feature type="transmembrane region" description="Helical" evidence="1">
    <location>
        <begin position="273"/>
        <end position="291"/>
    </location>
</feature>
<feature type="transmembrane region" description="Helical" evidence="1">
    <location>
        <begin position="19"/>
        <end position="39"/>
    </location>
</feature>
<dbReference type="PANTHER" id="PTHR23528">
    <property type="match status" value="1"/>
</dbReference>
<comment type="caution">
    <text evidence="2">The sequence shown here is derived from an EMBL/GenBank/DDBJ whole genome shotgun (WGS) entry which is preliminary data.</text>
</comment>
<keyword evidence="1" id="KW-1133">Transmembrane helix</keyword>
<feature type="transmembrane region" description="Helical" evidence="1">
    <location>
        <begin position="328"/>
        <end position="350"/>
    </location>
</feature>
<feature type="transmembrane region" description="Helical" evidence="1">
    <location>
        <begin position="59"/>
        <end position="80"/>
    </location>
</feature>
<name>A0A2W4VXT2_9CYAN</name>
<dbReference type="EMBL" id="QBML01000029">
    <property type="protein sequence ID" value="PZO37663.1"/>
    <property type="molecule type" value="Genomic_DNA"/>
</dbReference>
<proteinExistence type="predicted"/>
<feature type="transmembrane region" description="Helical" evidence="1">
    <location>
        <begin position="303"/>
        <end position="322"/>
    </location>
</feature>
<feature type="transmembrane region" description="Helical" evidence="1">
    <location>
        <begin position="357"/>
        <end position="380"/>
    </location>
</feature>
<feature type="transmembrane region" description="Helical" evidence="1">
    <location>
        <begin position="392"/>
        <end position="410"/>
    </location>
</feature>
<feature type="transmembrane region" description="Helical" evidence="1">
    <location>
        <begin position="124"/>
        <end position="151"/>
    </location>
</feature>
<keyword evidence="1" id="KW-0812">Transmembrane</keyword>
<dbReference type="Proteomes" id="UP000249467">
    <property type="component" value="Unassembled WGS sequence"/>
</dbReference>
<organism evidence="2 3">
    <name type="scientific">Pseudanabaena frigida</name>
    <dbReference type="NCBI Taxonomy" id="945775"/>
    <lineage>
        <taxon>Bacteria</taxon>
        <taxon>Bacillati</taxon>
        <taxon>Cyanobacteriota</taxon>
        <taxon>Cyanophyceae</taxon>
        <taxon>Pseudanabaenales</taxon>
        <taxon>Pseudanabaenaceae</taxon>
        <taxon>Pseudanabaena</taxon>
    </lineage>
</organism>
<dbReference type="Gene3D" id="1.20.1250.20">
    <property type="entry name" value="MFS general substrate transporter like domains"/>
    <property type="match status" value="1"/>
</dbReference>
<evidence type="ECO:0000313" key="3">
    <source>
        <dbReference type="Proteomes" id="UP000249467"/>
    </source>
</evidence>